<sequence>MDFKINTCNGFYCYCFRDSKMFLYPYKLWWFHGGRTYFKHGASEYIERLMQAREYDDKQYWFIAPDAVLTGMKMMEYC</sequence>
<reference evidence="1" key="2">
    <citation type="submission" date="2021-02" db="EMBL/GenBank/DDBJ databases">
        <authorList>
            <person name="Kimball J.A."/>
            <person name="Haas M.W."/>
            <person name="Macchietto M."/>
            <person name="Kono T."/>
            <person name="Duquette J."/>
            <person name="Shao M."/>
        </authorList>
    </citation>
    <scope>NUCLEOTIDE SEQUENCE</scope>
    <source>
        <tissue evidence="1">Fresh leaf tissue</tissue>
    </source>
</reference>
<dbReference type="EMBL" id="JAAALK010000286">
    <property type="protein sequence ID" value="KAG8061114.1"/>
    <property type="molecule type" value="Genomic_DNA"/>
</dbReference>
<reference evidence="1" key="1">
    <citation type="journal article" date="2021" name="bioRxiv">
        <title>Whole Genome Assembly and Annotation of Northern Wild Rice, Zizania palustris L., Supports a Whole Genome Duplication in the Zizania Genus.</title>
        <authorList>
            <person name="Haas M."/>
            <person name="Kono T."/>
            <person name="Macchietto M."/>
            <person name="Millas R."/>
            <person name="McGilp L."/>
            <person name="Shao M."/>
            <person name="Duquette J."/>
            <person name="Hirsch C.N."/>
            <person name="Kimball J."/>
        </authorList>
    </citation>
    <scope>NUCLEOTIDE SEQUENCE</scope>
    <source>
        <tissue evidence="1">Fresh leaf tissue</tissue>
    </source>
</reference>
<dbReference type="OrthoDB" id="10598172at2759"/>
<name>A0A8J5VWZ0_ZIZPA</name>
<evidence type="ECO:0000313" key="2">
    <source>
        <dbReference type="Proteomes" id="UP000729402"/>
    </source>
</evidence>
<keyword evidence="2" id="KW-1185">Reference proteome</keyword>
<dbReference type="Proteomes" id="UP000729402">
    <property type="component" value="Unassembled WGS sequence"/>
</dbReference>
<gene>
    <name evidence="1" type="ORF">GUJ93_ZPchr0003g17715</name>
</gene>
<comment type="caution">
    <text evidence="1">The sequence shown here is derived from an EMBL/GenBank/DDBJ whole genome shotgun (WGS) entry which is preliminary data.</text>
</comment>
<dbReference type="AlphaFoldDB" id="A0A8J5VWZ0"/>
<accession>A0A8J5VWZ0</accession>
<organism evidence="1 2">
    <name type="scientific">Zizania palustris</name>
    <name type="common">Northern wild rice</name>
    <dbReference type="NCBI Taxonomy" id="103762"/>
    <lineage>
        <taxon>Eukaryota</taxon>
        <taxon>Viridiplantae</taxon>
        <taxon>Streptophyta</taxon>
        <taxon>Embryophyta</taxon>
        <taxon>Tracheophyta</taxon>
        <taxon>Spermatophyta</taxon>
        <taxon>Magnoliopsida</taxon>
        <taxon>Liliopsida</taxon>
        <taxon>Poales</taxon>
        <taxon>Poaceae</taxon>
        <taxon>BOP clade</taxon>
        <taxon>Oryzoideae</taxon>
        <taxon>Oryzeae</taxon>
        <taxon>Zizaniinae</taxon>
        <taxon>Zizania</taxon>
    </lineage>
</organism>
<evidence type="ECO:0000313" key="1">
    <source>
        <dbReference type="EMBL" id="KAG8061114.1"/>
    </source>
</evidence>
<protein>
    <submittedName>
        <fullName evidence="1">Uncharacterized protein</fullName>
    </submittedName>
</protein>
<proteinExistence type="predicted"/>